<dbReference type="InterPro" id="IPR010982">
    <property type="entry name" value="Lambda_DNA-bd_dom_sf"/>
</dbReference>
<dbReference type="Gene3D" id="3.40.50.2300">
    <property type="match status" value="2"/>
</dbReference>
<dbReference type="GO" id="GO:0000976">
    <property type="term" value="F:transcription cis-regulatory region binding"/>
    <property type="evidence" value="ECO:0007669"/>
    <property type="project" value="TreeGrafter"/>
</dbReference>
<keyword evidence="3" id="KW-0804">Transcription</keyword>
<reference evidence="6 7" key="1">
    <citation type="submission" date="2020-08" db="EMBL/GenBank/DDBJ databases">
        <title>Sequencing the genomes of 1000 actinobacteria strains.</title>
        <authorList>
            <person name="Klenk H.-P."/>
        </authorList>
    </citation>
    <scope>NUCLEOTIDE SEQUENCE [LARGE SCALE GENOMIC DNA]</scope>
    <source>
        <strain evidence="6 7">DSM 44786</strain>
    </source>
</reference>
<dbReference type="RefSeq" id="WP_246511076.1">
    <property type="nucleotide sequence ID" value="NZ_JACHJR010000001.1"/>
</dbReference>
<dbReference type="PROSITE" id="PS50932">
    <property type="entry name" value="HTH_LACI_2"/>
    <property type="match status" value="1"/>
</dbReference>
<evidence type="ECO:0000256" key="1">
    <source>
        <dbReference type="ARBA" id="ARBA00023015"/>
    </source>
</evidence>
<dbReference type="PROSITE" id="PS00356">
    <property type="entry name" value="HTH_LACI_1"/>
    <property type="match status" value="1"/>
</dbReference>
<dbReference type="Pfam" id="PF13377">
    <property type="entry name" value="Peripla_BP_3"/>
    <property type="match status" value="1"/>
</dbReference>
<protein>
    <submittedName>
        <fullName evidence="6">DNA-binding LacI/PurR family transcriptional regulator</fullName>
    </submittedName>
</protein>
<comment type="caution">
    <text evidence="6">The sequence shown here is derived from an EMBL/GenBank/DDBJ whole genome shotgun (WGS) entry which is preliminary data.</text>
</comment>
<feature type="region of interest" description="Disordered" evidence="4">
    <location>
        <begin position="1"/>
        <end position="47"/>
    </location>
</feature>
<keyword evidence="1" id="KW-0805">Transcription regulation</keyword>
<dbReference type="EMBL" id="JACHJR010000001">
    <property type="protein sequence ID" value="MBB4949192.1"/>
    <property type="molecule type" value="Genomic_DNA"/>
</dbReference>
<dbReference type="Gene3D" id="1.10.260.40">
    <property type="entry name" value="lambda repressor-like DNA-binding domains"/>
    <property type="match status" value="1"/>
</dbReference>
<name>A0A7W7SFM2_9ACTN</name>
<feature type="compositionally biased region" description="Low complexity" evidence="4">
    <location>
        <begin position="13"/>
        <end position="30"/>
    </location>
</feature>
<dbReference type="GO" id="GO:0003700">
    <property type="term" value="F:DNA-binding transcription factor activity"/>
    <property type="evidence" value="ECO:0007669"/>
    <property type="project" value="TreeGrafter"/>
</dbReference>
<dbReference type="PANTHER" id="PTHR30146:SF109">
    <property type="entry name" value="HTH-TYPE TRANSCRIPTIONAL REGULATOR GALS"/>
    <property type="match status" value="1"/>
</dbReference>
<evidence type="ECO:0000256" key="3">
    <source>
        <dbReference type="ARBA" id="ARBA00023163"/>
    </source>
</evidence>
<evidence type="ECO:0000256" key="4">
    <source>
        <dbReference type="SAM" id="MobiDB-lite"/>
    </source>
</evidence>
<sequence>MSQTAQRPTGPNGPQRSQNPQGSQGSQGSQGEPGGSGRASTRVPAGAARPTLEEVAALAGVGRGTVSRVVNGSPRVSEKAREAVNAAIAELGYVPNRAARTLVTSRTDSIALVVPEAETRLFSEPYFSDIISGVSAELAETDMQLLLILVRNQRERERLSAYLTAQRVDGVLLVSVHQDDPLPSLLESLEIPSVLAGRRGDLEPLSYVHADNAGGARMAVRHLLRRGCQEVATITGPLDMEGARARLSGYRQALEEAGRPYREELVGPGDFTEAGGRLAMRELLERRPGLDAVFCASDVMAAGALQVLRAAGRRVPDDVAVIGFDDSIVARHTDPPLTSVRQPIEEMGRTMARLLLEEIAEQGRARRQVVLATELVVRESA</sequence>
<dbReference type="InterPro" id="IPR000843">
    <property type="entry name" value="HTH_LacI"/>
</dbReference>
<evidence type="ECO:0000313" key="6">
    <source>
        <dbReference type="EMBL" id="MBB4949192.1"/>
    </source>
</evidence>
<dbReference type="InterPro" id="IPR046335">
    <property type="entry name" value="LacI/GalR-like_sensor"/>
</dbReference>
<feature type="domain" description="HTH lacI-type" evidence="5">
    <location>
        <begin position="50"/>
        <end position="104"/>
    </location>
</feature>
<keyword evidence="7" id="KW-1185">Reference proteome</keyword>
<organism evidence="6 7">
    <name type="scientific">Kitasatospora gansuensis</name>
    <dbReference type="NCBI Taxonomy" id="258050"/>
    <lineage>
        <taxon>Bacteria</taxon>
        <taxon>Bacillati</taxon>
        <taxon>Actinomycetota</taxon>
        <taxon>Actinomycetes</taxon>
        <taxon>Kitasatosporales</taxon>
        <taxon>Streptomycetaceae</taxon>
        <taxon>Kitasatospora</taxon>
    </lineage>
</organism>
<dbReference type="CDD" id="cd06267">
    <property type="entry name" value="PBP1_LacI_sugar_binding-like"/>
    <property type="match status" value="1"/>
</dbReference>
<dbReference type="CDD" id="cd01392">
    <property type="entry name" value="HTH_LacI"/>
    <property type="match status" value="1"/>
</dbReference>
<dbReference type="AlphaFoldDB" id="A0A7W7SFM2"/>
<evidence type="ECO:0000259" key="5">
    <source>
        <dbReference type="PROSITE" id="PS50932"/>
    </source>
</evidence>
<proteinExistence type="predicted"/>
<evidence type="ECO:0000313" key="7">
    <source>
        <dbReference type="Proteomes" id="UP000573327"/>
    </source>
</evidence>
<accession>A0A7W7SFM2</accession>
<dbReference type="SUPFAM" id="SSF47413">
    <property type="entry name" value="lambda repressor-like DNA-binding domains"/>
    <property type="match status" value="1"/>
</dbReference>
<dbReference type="SMART" id="SM00354">
    <property type="entry name" value="HTH_LACI"/>
    <property type="match status" value="1"/>
</dbReference>
<evidence type="ECO:0000256" key="2">
    <source>
        <dbReference type="ARBA" id="ARBA00023125"/>
    </source>
</evidence>
<keyword evidence="2 6" id="KW-0238">DNA-binding</keyword>
<dbReference type="SUPFAM" id="SSF53822">
    <property type="entry name" value="Periplasmic binding protein-like I"/>
    <property type="match status" value="1"/>
</dbReference>
<dbReference type="InterPro" id="IPR028082">
    <property type="entry name" value="Peripla_BP_I"/>
</dbReference>
<dbReference type="PANTHER" id="PTHR30146">
    <property type="entry name" value="LACI-RELATED TRANSCRIPTIONAL REPRESSOR"/>
    <property type="match status" value="1"/>
</dbReference>
<dbReference type="Proteomes" id="UP000573327">
    <property type="component" value="Unassembled WGS sequence"/>
</dbReference>
<gene>
    <name evidence="6" type="ORF">F4556_004727</name>
</gene>
<dbReference type="Pfam" id="PF00356">
    <property type="entry name" value="LacI"/>
    <property type="match status" value="1"/>
</dbReference>